<dbReference type="STRING" id="568069.A0A1J1IPU5"/>
<reference evidence="2 3" key="1">
    <citation type="submission" date="2015-04" db="EMBL/GenBank/DDBJ databases">
        <authorList>
            <person name="Syromyatnikov M.Y."/>
            <person name="Popov V.N."/>
        </authorList>
    </citation>
    <scope>NUCLEOTIDE SEQUENCE [LARGE SCALE GENOMIC DNA]</scope>
</reference>
<protein>
    <submittedName>
        <fullName evidence="2">CLUMA_CG014303, isoform A</fullName>
    </submittedName>
</protein>
<keyword evidence="3" id="KW-1185">Reference proteome</keyword>
<evidence type="ECO:0000313" key="2">
    <source>
        <dbReference type="EMBL" id="CRL01564.1"/>
    </source>
</evidence>
<dbReference type="AlphaFoldDB" id="A0A1J1IPU5"/>
<feature type="chain" id="PRO_5012294819" evidence="1">
    <location>
        <begin position="21"/>
        <end position="106"/>
    </location>
</feature>
<evidence type="ECO:0000256" key="1">
    <source>
        <dbReference type="SAM" id="SignalP"/>
    </source>
</evidence>
<feature type="signal peptide" evidence="1">
    <location>
        <begin position="1"/>
        <end position="20"/>
    </location>
</feature>
<evidence type="ECO:0000313" key="3">
    <source>
        <dbReference type="Proteomes" id="UP000183832"/>
    </source>
</evidence>
<sequence>MFLKQFVLLLFCALITKISSRPHYMLSPYAHRAVLENDALEETFPDHFRNPFMKTPRVRVALSRFSRLHHGETPVKNRIADAVPRKEIYKLLTHAGLVKRNDFPYA</sequence>
<name>A0A1J1IPU5_9DIPT</name>
<dbReference type="EMBL" id="CVRI01000055">
    <property type="protein sequence ID" value="CRL01564.1"/>
    <property type="molecule type" value="Genomic_DNA"/>
</dbReference>
<gene>
    <name evidence="2" type="ORF">CLUMA_CG014303</name>
</gene>
<accession>A0A1J1IPU5</accession>
<organism evidence="2 3">
    <name type="scientific">Clunio marinus</name>
    <dbReference type="NCBI Taxonomy" id="568069"/>
    <lineage>
        <taxon>Eukaryota</taxon>
        <taxon>Metazoa</taxon>
        <taxon>Ecdysozoa</taxon>
        <taxon>Arthropoda</taxon>
        <taxon>Hexapoda</taxon>
        <taxon>Insecta</taxon>
        <taxon>Pterygota</taxon>
        <taxon>Neoptera</taxon>
        <taxon>Endopterygota</taxon>
        <taxon>Diptera</taxon>
        <taxon>Nematocera</taxon>
        <taxon>Chironomoidea</taxon>
        <taxon>Chironomidae</taxon>
        <taxon>Clunio</taxon>
    </lineage>
</organism>
<feature type="non-terminal residue" evidence="2">
    <location>
        <position position="106"/>
    </location>
</feature>
<dbReference type="Proteomes" id="UP000183832">
    <property type="component" value="Unassembled WGS sequence"/>
</dbReference>
<keyword evidence="1" id="KW-0732">Signal</keyword>
<dbReference type="OrthoDB" id="7674957at2759"/>
<proteinExistence type="predicted"/>